<dbReference type="OrthoDB" id="1433099at2759"/>
<reference evidence="1" key="1">
    <citation type="submission" date="2018-05" db="EMBL/GenBank/DDBJ databases">
        <title>Draft genome of Mucuna pruriens seed.</title>
        <authorList>
            <person name="Nnadi N.E."/>
            <person name="Vos R."/>
            <person name="Hasami M.H."/>
            <person name="Devisetty U.K."/>
            <person name="Aguiy J.C."/>
        </authorList>
    </citation>
    <scope>NUCLEOTIDE SEQUENCE [LARGE SCALE GENOMIC DNA]</scope>
    <source>
        <strain evidence="1">JCA_2017</strain>
    </source>
</reference>
<sequence>MVYWNEEAFKEFKPSRWIQQGYPLSPNLFVMCIERLFQLNNVAVENKIWHPIHLSRVGGLNFHT</sequence>
<protein>
    <recommendedName>
        <fullName evidence="3">Reverse transcriptase domain-containing protein</fullName>
    </recommendedName>
</protein>
<keyword evidence="2" id="KW-1185">Reference proteome</keyword>
<evidence type="ECO:0008006" key="3">
    <source>
        <dbReference type="Google" id="ProtNLM"/>
    </source>
</evidence>
<gene>
    <name evidence="1" type="ORF">CR513_49109</name>
</gene>
<comment type="caution">
    <text evidence="1">The sequence shown here is derived from an EMBL/GenBank/DDBJ whole genome shotgun (WGS) entry which is preliminary data.</text>
</comment>
<evidence type="ECO:0000313" key="1">
    <source>
        <dbReference type="EMBL" id="RDX71530.1"/>
    </source>
</evidence>
<dbReference type="Proteomes" id="UP000257109">
    <property type="component" value="Unassembled WGS sequence"/>
</dbReference>
<organism evidence="1 2">
    <name type="scientific">Mucuna pruriens</name>
    <name type="common">Velvet bean</name>
    <name type="synonym">Dolichos pruriens</name>
    <dbReference type="NCBI Taxonomy" id="157652"/>
    <lineage>
        <taxon>Eukaryota</taxon>
        <taxon>Viridiplantae</taxon>
        <taxon>Streptophyta</taxon>
        <taxon>Embryophyta</taxon>
        <taxon>Tracheophyta</taxon>
        <taxon>Spermatophyta</taxon>
        <taxon>Magnoliopsida</taxon>
        <taxon>eudicotyledons</taxon>
        <taxon>Gunneridae</taxon>
        <taxon>Pentapetalae</taxon>
        <taxon>rosids</taxon>
        <taxon>fabids</taxon>
        <taxon>Fabales</taxon>
        <taxon>Fabaceae</taxon>
        <taxon>Papilionoideae</taxon>
        <taxon>50 kb inversion clade</taxon>
        <taxon>NPAAA clade</taxon>
        <taxon>indigoferoid/millettioid clade</taxon>
        <taxon>Phaseoleae</taxon>
        <taxon>Mucuna</taxon>
    </lineage>
</organism>
<dbReference type="STRING" id="157652.A0A371EZQ8"/>
<dbReference type="AlphaFoldDB" id="A0A371EZQ8"/>
<name>A0A371EZQ8_MUCPR</name>
<evidence type="ECO:0000313" key="2">
    <source>
        <dbReference type="Proteomes" id="UP000257109"/>
    </source>
</evidence>
<feature type="non-terminal residue" evidence="1">
    <location>
        <position position="1"/>
    </location>
</feature>
<accession>A0A371EZQ8</accession>
<dbReference type="EMBL" id="QJKJ01011296">
    <property type="protein sequence ID" value="RDX71530.1"/>
    <property type="molecule type" value="Genomic_DNA"/>
</dbReference>
<proteinExistence type="predicted"/>